<evidence type="ECO:0000313" key="2">
    <source>
        <dbReference type="EMBL" id="GIX61487.1"/>
    </source>
</evidence>
<keyword evidence="3" id="KW-1185">Reference proteome</keyword>
<proteinExistence type="predicted"/>
<evidence type="ECO:0000256" key="1">
    <source>
        <dbReference type="SAM" id="MobiDB-lite"/>
    </source>
</evidence>
<comment type="caution">
    <text evidence="2">The sequence shown here is derived from an EMBL/GenBank/DDBJ whole genome shotgun (WGS) entry which is preliminary data.</text>
</comment>
<dbReference type="EMBL" id="BPLF01000001">
    <property type="protein sequence ID" value="GIX61487.1"/>
    <property type="molecule type" value="Genomic_DNA"/>
</dbReference>
<dbReference type="Proteomes" id="UP001497744">
    <property type="component" value="Unassembled WGS sequence"/>
</dbReference>
<protein>
    <submittedName>
        <fullName evidence="2">Uncharacterized protein</fullName>
    </submittedName>
</protein>
<gene>
    <name evidence="2" type="ORF">BcabD6B2_09220</name>
</gene>
<dbReference type="GeneID" id="94192970"/>
<organism evidence="2 3">
    <name type="scientific">Babesia caballi</name>
    <dbReference type="NCBI Taxonomy" id="5871"/>
    <lineage>
        <taxon>Eukaryota</taxon>
        <taxon>Sar</taxon>
        <taxon>Alveolata</taxon>
        <taxon>Apicomplexa</taxon>
        <taxon>Aconoidasida</taxon>
        <taxon>Piroplasmida</taxon>
        <taxon>Babesiidae</taxon>
        <taxon>Babesia</taxon>
    </lineage>
</organism>
<feature type="compositionally biased region" description="Gly residues" evidence="1">
    <location>
        <begin position="217"/>
        <end position="227"/>
    </location>
</feature>
<sequence length="351" mass="39553">MSRVRRCVRWTSSWSLSHSDRCPEVVARSLWLQWRAAGSARRVFRTCLPGDAEGHSGWVPLSRLYNDHTGAGRKEPSEGLEVGPKQAGSQGINTPNQLLFVARRGLRCQVFDNKLWQDLYERAVELGDEFQPRQWVELVHVFKRIKVRQGGLLEMATRQLLYHLEVLSLEDLSKLALSFAYYRHCPGALFTKIAEVVTTRLQREKMQESPGDPAGEAGCGPDGEGGGKNRALSKITSYTHLLGAFAKCDFAHREMFEAVAADLLVQLRSKEMLIPPGFLVKIYASYARFGYRHVKLFDALAKEVVTAKIPTDQLLQLQRMMQALDYENELMLNVFAYRLGNSGIAVPQRAG</sequence>
<reference evidence="2 3" key="1">
    <citation type="submission" date="2021-06" db="EMBL/GenBank/DDBJ databases">
        <title>Genome sequence of Babesia caballi.</title>
        <authorList>
            <person name="Yamagishi J."/>
            <person name="Kidaka T."/>
            <person name="Ochi A."/>
        </authorList>
    </citation>
    <scope>NUCLEOTIDE SEQUENCE [LARGE SCALE GENOMIC DNA]</scope>
    <source>
        <strain evidence="2">USDA-D6B2</strain>
    </source>
</reference>
<name>A0AAV4LNT6_BABCB</name>
<evidence type="ECO:0000313" key="3">
    <source>
        <dbReference type="Proteomes" id="UP001497744"/>
    </source>
</evidence>
<feature type="region of interest" description="Disordered" evidence="1">
    <location>
        <begin position="204"/>
        <end position="227"/>
    </location>
</feature>
<accession>A0AAV4LNT6</accession>
<feature type="region of interest" description="Disordered" evidence="1">
    <location>
        <begin position="70"/>
        <end position="89"/>
    </location>
</feature>
<dbReference type="AlphaFoldDB" id="A0AAV4LNT6"/>
<dbReference type="RefSeq" id="XP_067713558.1">
    <property type="nucleotide sequence ID" value="XM_067857457.1"/>
</dbReference>